<gene>
    <name evidence="9" type="ORF">GLW04_17740</name>
</gene>
<keyword evidence="7 8" id="KW-0472">Membrane</keyword>
<sequence>MKDHLNNPVFLISASVILVLVVIGAVNPEGFGAVAGTLFEFTTINFGWFYLLSVFGFVIFLVGLGLSKYGKIKIGPPDSKPEFPFFTWIGMLFSAGFGVGLVFWGVAEPMSHFFETPFPGMEGQTEEAARVAMGYSFFHWGINQWSVFTIVGLLIAFLQFRKEKNGLVSTALEPVLGKSKPVKHTIDSLAVIATVMGIATSLGLGILQMNGGLNAVFGVPNNTTVQLVITGVLLILYLTSSSTGLDKGIKWLSNLNLGLCLLLLLFVFIAGPTVFILNSFTLGLGDYITNFVTYSLRLTPYEGGTWLREWTIFYWAWVIAWSPFVGAFVARVSRGRTIREFIFGVLVVPPLIACLWIATFGGTALNSDLNNGTQIAEAVSNDITIALFETYEFLPMTGILSMLSIFLIATFLITSADSATYILASMTSNGSLTPALVIKIVWGLLMAAIAGVLLVAGGLDALQTASLVSALPFTVIIILFVYAFIKIIRKEPLPRRKYDSHETSSHKKNA</sequence>
<feature type="transmembrane region" description="Helical" evidence="8">
    <location>
        <begin position="465"/>
        <end position="488"/>
    </location>
</feature>
<evidence type="ECO:0000313" key="9">
    <source>
        <dbReference type="EMBL" id="MYL21745.1"/>
    </source>
</evidence>
<dbReference type="PANTHER" id="PTHR30047">
    <property type="entry name" value="HIGH-AFFINITY CHOLINE TRANSPORT PROTEIN-RELATED"/>
    <property type="match status" value="1"/>
</dbReference>
<keyword evidence="3" id="KW-0813">Transport</keyword>
<dbReference type="GO" id="GO:0022857">
    <property type="term" value="F:transmembrane transporter activity"/>
    <property type="evidence" value="ECO:0007669"/>
    <property type="project" value="InterPro"/>
</dbReference>
<evidence type="ECO:0000256" key="4">
    <source>
        <dbReference type="ARBA" id="ARBA00022475"/>
    </source>
</evidence>
<feature type="transmembrane region" description="Helical" evidence="8">
    <location>
        <begin position="257"/>
        <end position="277"/>
    </location>
</feature>
<evidence type="ECO:0000256" key="1">
    <source>
        <dbReference type="ARBA" id="ARBA00004651"/>
    </source>
</evidence>
<evidence type="ECO:0000256" key="2">
    <source>
        <dbReference type="ARBA" id="ARBA00005658"/>
    </source>
</evidence>
<dbReference type="NCBIfam" id="TIGR00842">
    <property type="entry name" value="bcct"/>
    <property type="match status" value="1"/>
</dbReference>
<dbReference type="PANTHER" id="PTHR30047:SF7">
    <property type="entry name" value="HIGH-AFFINITY CHOLINE TRANSPORT PROTEIN"/>
    <property type="match status" value="1"/>
</dbReference>
<feature type="transmembrane region" description="Helical" evidence="8">
    <location>
        <begin position="399"/>
        <end position="424"/>
    </location>
</feature>
<feature type="transmembrane region" description="Helical" evidence="8">
    <location>
        <begin position="85"/>
        <end position="107"/>
    </location>
</feature>
<keyword evidence="4" id="KW-1003">Cell membrane</keyword>
<feature type="transmembrane region" description="Helical" evidence="8">
    <location>
        <begin position="188"/>
        <end position="207"/>
    </location>
</feature>
<dbReference type="EMBL" id="WMET01000006">
    <property type="protein sequence ID" value="MYL21745.1"/>
    <property type="molecule type" value="Genomic_DNA"/>
</dbReference>
<feature type="transmembrane region" description="Helical" evidence="8">
    <location>
        <begin position="227"/>
        <end position="245"/>
    </location>
</feature>
<evidence type="ECO:0000256" key="8">
    <source>
        <dbReference type="SAM" id="Phobius"/>
    </source>
</evidence>
<feature type="transmembrane region" description="Helical" evidence="8">
    <location>
        <begin position="436"/>
        <end position="459"/>
    </location>
</feature>
<proteinExistence type="inferred from homology"/>
<dbReference type="Proteomes" id="UP000460949">
    <property type="component" value="Unassembled WGS sequence"/>
</dbReference>
<protein>
    <submittedName>
        <fullName evidence="9">BCCT family transporter</fullName>
    </submittedName>
</protein>
<dbReference type="AlphaFoldDB" id="A0A845DZ84"/>
<dbReference type="GO" id="GO:0005886">
    <property type="term" value="C:plasma membrane"/>
    <property type="evidence" value="ECO:0007669"/>
    <property type="project" value="UniProtKB-SubCell"/>
</dbReference>
<evidence type="ECO:0000256" key="6">
    <source>
        <dbReference type="ARBA" id="ARBA00022989"/>
    </source>
</evidence>
<keyword evidence="6 8" id="KW-1133">Transmembrane helix</keyword>
<feature type="transmembrane region" description="Helical" evidence="8">
    <location>
        <begin position="7"/>
        <end position="26"/>
    </location>
</feature>
<name>A0A845DZ84_9BACI</name>
<accession>A0A845DZ84</accession>
<comment type="caution">
    <text evidence="9">The sequence shown here is derived from an EMBL/GenBank/DDBJ whole genome shotgun (WGS) entry which is preliminary data.</text>
</comment>
<keyword evidence="5 8" id="KW-0812">Transmembrane</keyword>
<evidence type="ECO:0000256" key="3">
    <source>
        <dbReference type="ARBA" id="ARBA00022448"/>
    </source>
</evidence>
<dbReference type="RefSeq" id="WP_160839686.1">
    <property type="nucleotide sequence ID" value="NZ_WMET01000006.1"/>
</dbReference>
<evidence type="ECO:0000313" key="10">
    <source>
        <dbReference type="Proteomes" id="UP000460949"/>
    </source>
</evidence>
<evidence type="ECO:0000256" key="5">
    <source>
        <dbReference type="ARBA" id="ARBA00022692"/>
    </source>
</evidence>
<dbReference type="Pfam" id="PF02028">
    <property type="entry name" value="BCCT"/>
    <property type="match status" value="1"/>
</dbReference>
<feature type="transmembrane region" description="Helical" evidence="8">
    <location>
        <begin position="142"/>
        <end position="160"/>
    </location>
</feature>
<feature type="transmembrane region" description="Helical" evidence="8">
    <location>
        <begin position="46"/>
        <end position="64"/>
    </location>
</feature>
<comment type="similarity">
    <text evidence="2">Belongs to the BCCT transporter (TC 2.A.15) family.</text>
</comment>
<dbReference type="InterPro" id="IPR000060">
    <property type="entry name" value="BCCT_transptr"/>
</dbReference>
<comment type="subcellular location">
    <subcellularLocation>
        <location evidence="1">Cell membrane</location>
        <topology evidence="1">Multi-pass membrane protein</topology>
    </subcellularLocation>
</comment>
<dbReference type="OrthoDB" id="9775735at2"/>
<reference evidence="9 10" key="1">
    <citation type="submission" date="2019-11" db="EMBL/GenBank/DDBJ databases">
        <title>Genome sequences of 17 halophilic strains isolated from different environments.</title>
        <authorList>
            <person name="Furrow R.E."/>
        </authorList>
    </citation>
    <scope>NUCLEOTIDE SEQUENCE [LARGE SCALE GENOMIC DNA]</scope>
    <source>
        <strain evidence="9 10">22511_23_Filter</strain>
    </source>
</reference>
<feature type="transmembrane region" description="Helical" evidence="8">
    <location>
        <begin position="312"/>
        <end position="329"/>
    </location>
</feature>
<evidence type="ECO:0000256" key="7">
    <source>
        <dbReference type="ARBA" id="ARBA00023136"/>
    </source>
</evidence>
<feature type="transmembrane region" description="Helical" evidence="8">
    <location>
        <begin position="341"/>
        <end position="361"/>
    </location>
</feature>
<organism evidence="9 10">
    <name type="scientific">Halobacillus litoralis</name>
    <dbReference type="NCBI Taxonomy" id="45668"/>
    <lineage>
        <taxon>Bacteria</taxon>
        <taxon>Bacillati</taxon>
        <taxon>Bacillota</taxon>
        <taxon>Bacilli</taxon>
        <taxon>Bacillales</taxon>
        <taxon>Bacillaceae</taxon>
        <taxon>Halobacillus</taxon>
    </lineage>
</organism>